<reference evidence="3" key="1">
    <citation type="submission" date="2018-12" db="EMBL/GenBank/DDBJ databases">
        <title>Complete genome sequence of Roseovarius sp. MME-070.</title>
        <authorList>
            <person name="Nam Y.-D."/>
            <person name="Kang J."/>
            <person name="Chung W.-H."/>
            <person name="Park Y.S."/>
        </authorList>
    </citation>
    <scope>NUCLEOTIDE SEQUENCE [LARGE SCALE GENOMIC DNA]</scope>
    <source>
        <strain evidence="3">MME-070</strain>
    </source>
</reference>
<accession>A0A6I6IKR6</accession>
<protein>
    <recommendedName>
        <fullName evidence="4">Tat pathway signal sequence domain protein</fullName>
    </recommendedName>
</protein>
<gene>
    <name evidence="2" type="ORF">EI983_04615</name>
</gene>
<name>A0A6I6IKR6_9RHOB</name>
<organism evidence="2 3">
    <name type="scientific">Roseovarius faecimaris</name>
    <dbReference type="NCBI Taxonomy" id="2494550"/>
    <lineage>
        <taxon>Bacteria</taxon>
        <taxon>Pseudomonadati</taxon>
        <taxon>Pseudomonadota</taxon>
        <taxon>Alphaproteobacteria</taxon>
        <taxon>Rhodobacterales</taxon>
        <taxon>Roseobacteraceae</taxon>
        <taxon>Roseovarius</taxon>
    </lineage>
</organism>
<keyword evidence="1" id="KW-0732">Signal</keyword>
<dbReference type="Proteomes" id="UP000428330">
    <property type="component" value="Chromosome"/>
</dbReference>
<evidence type="ECO:0000256" key="1">
    <source>
        <dbReference type="SAM" id="SignalP"/>
    </source>
</evidence>
<feature type="chain" id="PRO_5026143596" description="Tat pathway signal sequence domain protein" evidence="1">
    <location>
        <begin position="25"/>
        <end position="144"/>
    </location>
</feature>
<feature type="signal peptide" evidence="1">
    <location>
        <begin position="1"/>
        <end position="24"/>
    </location>
</feature>
<sequence>MTHRAALAPLVLAALTGLAALAQAQEELSDTVLLELNTAQSQGEACTLTFQIINGYESEIDSLVYETVLFDSEGGVNRLTLFDFGALPPGRPRVRQFSVPGMTCEGLGRILINGAHACEGEGLEPGACVNGLKLDSRVAIEVLG</sequence>
<evidence type="ECO:0008006" key="4">
    <source>
        <dbReference type="Google" id="ProtNLM"/>
    </source>
</evidence>
<dbReference type="OrthoDB" id="7707524at2"/>
<dbReference type="KEGG" id="rom:EI983_04615"/>
<evidence type="ECO:0000313" key="3">
    <source>
        <dbReference type="Proteomes" id="UP000428330"/>
    </source>
</evidence>
<dbReference type="EMBL" id="CP034348">
    <property type="protein sequence ID" value="QGX97600.1"/>
    <property type="molecule type" value="Genomic_DNA"/>
</dbReference>
<dbReference type="AlphaFoldDB" id="A0A6I6IKR6"/>
<proteinExistence type="predicted"/>
<evidence type="ECO:0000313" key="2">
    <source>
        <dbReference type="EMBL" id="QGX97600.1"/>
    </source>
</evidence>
<keyword evidence="3" id="KW-1185">Reference proteome</keyword>
<dbReference type="RefSeq" id="WP_157706235.1">
    <property type="nucleotide sequence ID" value="NZ_CP034348.1"/>
</dbReference>